<dbReference type="PROSITE" id="PS51257">
    <property type="entry name" value="PROKAR_LIPOPROTEIN"/>
    <property type="match status" value="1"/>
</dbReference>
<keyword evidence="2" id="KW-1185">Reference proteome</keyword>
<name>A0ABX0Q9X5_9GAMM</name>
<comment type="caution">
    <text evidence="1">The sequence shown here is derived from an EMBL/GenBank/DDBJ whole genome shotgun (WGS) entry which is preliminary data.</text>
</comment>
<sequence length="142" mass="15212">MRHAWILVACSIAIAGCVTKPPRPDQLRQPPPERLLAFQSPTEGDATIVVTRDVGMSGSGCYGAIFIDGKVVAKVAAGERATFHVPAGEHIVGTWNTGSGLCGYREGKDRREVSTILKPGDEKRFRITINPNSGVEITPTTL</sequence>
<dbReference type="EMBL" id="JAAQQR010000010">
    <property type="protein sequence ID" value="NID06621.1"/>
    <property type="molecule type" value="Genomic_DNA"/>
</dbReference>
<evidence type="ECO:0000313" key="2">
    <source>
        <dbReference type="Proteomes" id="UP001429601"/>
    </source>
</evidence>
<dbReference type="Proteomes" id="UP001429601">
    <property type="component" value="Unassembled WGS sequence"/>
</dbReference>
<proteinExistence type="predicted"/>
<evidence type="ECO:0008006" key="3">
    <source>
        <dbReference type="Google" id="ProtNLM"/>
    </source>
</evidence>
<accession>A0ABX0Q9X5</accession>
<evidence type="ECO:0000313" key="1">
    <source>
        <dbReference type="EMBL" id="NID06621.1"/>
    </source>
</evidence>
<dbReference type="RefSeq" id="WP_167129187.1">
    <property type="nucleotide sequence ID" value="NZ_JAAQQR010000010.1"/>
</dbReference>
<gene>
    <name evidence="1" type="ORF">HBF26_17130</name>
</gene>
<organism evidence="1 2">
    <name type="scientific">Luteibacter jiangsuensis</name>
    <dbReference type="NCBI Taxonomy" id="637577"/>
    <lineage>
        <taxon>Bacteria</taxon>
        <taxon>Pseudomonadati</taxon>
        <taxon>Pseudomonadota</taxon>
        <taxon>Gammaproteobacteria</taxon>
        <taxon>Lysobacterales</taxon>
        <taxon>Rhodanobacteraceae</taxon>
        <taxon>Luteibacter</taxon>
    </lineage>
</organism>
<reference evidence="1 2" key="1">
    <citation type="journal article" date="2011" name="Curr. Microbiol.">
        <title>Luteibacter jiangsuensis sp. nov.: a methamidophos-degrading bacterium isolated from a methamidophos-manufacturing factory.</title>
        <authorList>
            <person name="Wang L."/>
            <person name="Wang G.L."/>
            <person name="Li S.P."/>
            <person name="Jiang J.D."/>
        </authorList>
    </citation>
    <scope>NUCLEOTIDE SEQUENCE [LARGE SCALE GENOMIC DNA]</scope>
    <source>
        <strain evidence="1 2">CGMCC 1.10133</strain>
    </source>
</reference>
<protein>
    <recommendedName>
        <fullName evidence="3">Lipoprotein</fullName>
    </recommendedName>
</protein>